<dbReference type="PANTHER" id="PTHR43649:SF14">
    <property type="entry name" value="BLR3389 PROTEIN"/>
    <property type="match status" value="1"/>
</dbReference>
<dbReference type="EMBL" id="CP034235">
    <property type="protein sequence ID" value="QGQ97717.1"/>
    <property type="molecule type" value="Genomic_DNA"/>
</dbReference>
<accession>A0A6B8RPE4</accession>
<evidence type="ECO:0000313" key="3">
    <source>
        <dbReference type="EMBL" id="QGQ97717.1"/>
    </source>
</evidence>
<dbReference type="InterPro" id="IPR006059">
    <property type="entry name" value="SBP"/>
</dbReference>
<evidence type="ECO:0000256" key="2">
    <source>
        <dbReference type="SAM" id="SignalP"/>
    </source>
</evidence>
<dbReference type="PANTHER" id="PTHR43649">
    <property type="entry name" value="ARABINOSE-BINDING PROTEIN-RELATED"/>
    <property type="match status" value="1"/>
</dbReference>
<dbReference type="Proteomes" id="UP000426246">
    <property type="component" value="Chromosome"/>
</dbReference>
<feature type="chain" id="PRO_5038969146" evidence="2">
    <location>
        <begin position="23"/>
        <end position="449"/>
    </location>
</feature>
<evidence type="ECO:0000313" key="4">
    <source>
        <dbReference type="Proteomes" id="UP000426246"/>
    </source>
</evidence>
<dbReference type="RefSeq" id="WP_155702818.1">
    <property type="nucleotide sequence ID" value="NZ_CP034235.1"/>
</dbReference>
<feature type="signal peptide" evidence="2">
    <location>
        <begin position="1"/>
        <end position="22"/>
    </location>
</feature>
<feature type="region of interest" description="Disordered" evidence="1">
    <location>
        <begin position="30"/>
        <end position="52"/>
    </location>
</feature>
<proteinExistence type="predicted"/>
<name>A0A6B8RPE4_9BACL</name>
<feature type="compositionally biased region" description="Low complexity" evidence="1">
    <location>
        <begin position="30"/>
        <end position="47"/>
    </location>
</feature>
<dbReference type="Gene3D" id="3.40.190.10">
    <property type="entry name" value="Periplasmic binding protein-like II"/>
    <property type="match status" value="2"/>
</dbReference>
<evidence type="ECO:0000256" key="1">
    <source>
        <dbReference type="SAM" id="MobiDB-lite"/>
    </source>
</evidence>
<dbReference type="KEGG" id="ppsc:EHS13_23915"/>
<reference evidence="4" key="1">
    <citation type="submission" date="2018-11" db="EMBL/GenBank/DDBJ databases">
        <title>Complete genome sequence of Paenibacillus sp. ML311-T8.</title>
        <authorList>
            <person name="Nam Y.-D."/>
            <person name="Kang J."/>
            <person name="Chung W.-H."/>
            <person name="Park Y.S."/>
        </authorList>
    </citation>
    <scope>NUCLEOTIDE SEQUENCE [LARGE SCALE GENOMIC DNA]</scope>
    <source>
        <strain evidence="4">ML311-T8</strain>
    </source>
</reference>
<dbReference type="InterPro" id="IPR050490">
    <property type="entry name" value="Bact_solute-bd_prot1"/>
</dbReference>
<sequence length="449" mass="48900">MKKNWFKVMQLTVVASMVLSIAACGSSKSAEPAASTETKATPEATTEASKEPNKVVTIKLWHQWASPSDGNTKPFRAVLDAWNKANPNIQIVDEGIDGESYKTKIKTAVAASEMPDVFYAWGAGFAKPFVEANAVLPLDDYLNDGTKDKVLNGALVNLTYNGKVYGLPANLNLAPLYINKEIFDNNGVKIPTTFDELLAAVKAFRAKGITPITVGEKDLWPGMYWYDILALRSAGATASQAALEKKASFDQPEFIDAASKLVELVNAKAFNDSMFAIGYPEMVADFTQGKAAMLFQGTWVGGSINDANSLVKGKIVAVPFPIITGGKGNVDEFFGGSVDAFFVSQNSKYKEEAVKVVKYITENMSNQAYAAGASLPAWKVTGVDVSKIDPLTKQTVDMIKNAKSFTIWWDTFLEGKVGDQHKNLVANLFYNKMKPEEFAKEMQKLNVAQ</sequence>
<protein>
    <submittedName>
        <fullName evidence="3">Extracellular solute-binding protein</fullName>
    </submittedName>
</protein>
<dbReference type="PROSITE" id="PS51257">
    <property type="entry name" value="PROKAR_LIPOPROTEIN"/>
    <property type="match status" value="1"/>
</dbReference>
<dbReference type="OrthoDB" id="9798191at2"/>
<gene>
    <name evidence="3" type="ORF">EHS13_23915</name>
</gene>
<dbReference type="AlphaFoldDB" id="A0A6B8RPE4"/>
<keyword evidence="2" id="KW-0732">Signal</keyword>
<dbReference type="Pfam" id="PF01547">
    <property type="entry name" value="SBP_bac_1"/>
    <property type="match status" value="1"/>
</dbReference>
<dbReference type="SUPFAM" id="SSF53850">
    <property type="entry name" value="Periplasmic binding protein-like II"/>
    <property type="match status" value="1"/>
</dbReference>
<organism evidence="3 4">
    <name type="scientific">Paenibacillus psychroresistens</name>
    <dbReference type="NCBI Taxonomy" id="1778678"/>
    <lineage>
        <taxon>Bacteria</taxon>
        <taxon>Bacillati</taxon>
        <taxon>Bacillota</taxon>
        <taxon>Bacilli</taxon>
        <taxon>Bacillales</taxon>
        <taxon>Paenibacillaceae</taxon>
        <taxon>Paenibacillus</taxon>
    </lineage>
</organism>
<keyword evidence="4" id="KW-1185">Reference proteome</keyword>